<comment type="caution">
    <text evidence="1">The sequence shown here is derived from an EMBL/GenBank/DDBJ whole genome shotgun (WGS) entry which is preliminary data.</text>
</comment>
<reference evidence="1" key="1">
    <citation type="journal article" date="2014" name="Front. Microbiol.">
        <title>High frequency of phylogenetically diverse reductive dehalogenase-homologous genes in deep subseafloor sedimentary metagenomes.</title>
        <authorList>
            <person name="Kawai M."/>
            <person name="Futagami T."/>
            <person name="Toyoda A."/>
            <person name="Takaki Y."/>
            <person name="Nishi S."/>
            <person name="Hori S."/>
            <person name="Arai W."/>
            <person name="Tsubouchi T."/>
            <person name="Morono Y."/>
            <person name="Uchiyama I."/>
            <person name="Ito T."/>
            <person name="Fujiyama A."/>
            <person name="Inagaki F."/>
            <person name="Takami H."/>
        </authorList>
    </citation>
    <scope>NUCLEOTIDE SEQUENCE</scope>
    <source>
        <strain evidence="1">Expedition CK06-06</strain>
    </source>
</reference>
<proteinExistence type="predicted"/>
<dbReference type="AlphaFoldDB" id="X1RH49"/>
<gene>
    <name evidence="1" type="ORF">S06H3_66345</name>
</gene>
<name>X1RH49_9ZZZZ</name>
<dbReference type="Gene3D" id="3.40.50.2020">
    <property type="match status" value="1"/>
</dbReference>
<accession>X1RH49</accession>
<organism evidence="1">
    <name type="scientific">marine sediment metagenome</name>
    <dbReference type="NCBI Taxonomy" id="412755"/>
    <lineage>
        <taxon>unclassified sequences</taxon>
        <taxon>metagenomes</taxon>
        <taxon>ecological metagenomes</taxon>
    </lineage>
</organism>
<dbReference type="EMBL" id="BARV01045154">
    <property type="protein sequence ID" value="GAI66326.1"/>
    <property type="molecule type" value="Genomic_DNA"/>
</dbReference>
<protein>
    <submittedName>
        <fullName evidence="1">Uncharacterized protein</fullName>
    </submittedName>
</protein>
<feature type="non-terminal residue" evidence="1">
    <location>
        <position position="49"/>
    </location>
</feature>
<evidence type="ECO:0000313" key="1">
    <source>
        <dbReference type="EMBL" id="GAI66326.1"/>
    </source>
</evidence>
<dbReference type="CDD" id="cd06223">
    <property type="entry name" value="PRTases_typeI"/>
    <property type="match status" value="1"/>
</dbReference>
<dbReference type="SUPFAM" id="SSF53271">
    <property type="entry name" value="PRTase-like"/>
    <property type="match status" value="1"/>
</dbReference>
<dbReference type="InterPro" id="IPR000836">
    <property type="entry name" value="PRTase_dom"/>
</dbReference>
<dbReference type="InterPro" id="IPR029057">
    <property type="entry name" value="PRTase-like"/>
</dbReference>
<sequence>MFVNREEAGMLLAKKLTKFKRKNAILLAIPRGGVPVACSVAKELNVKLD</sequence>